<evidence type="ECO:0000256" key="1">
    <source>
        <dbReference type="SAM" id="MobiDB-lite"/>
    </source>
</evidence>
<dbReference type="EMBL" id="JARQWQ010000161">
    <property type="protein sequence ID" value="KAK2547962.1"/>
    <property type="molecule type" value="Genomic_DNA"/>
</dbReference>
<proteinExistence type="predicted"/>
<feature type="compositionally biased region" description="Basic and acidic residues" evidence="1">
    <location>
        <begin position="32"/>
        <end position="47"/>
    </location>
</feature>
<feature type="compositionally biased region" description="Low complexity" evidence="1">
    <location>
        <begin position="20"/>
        <end position="29"/>
    </location>
</feature>
<feature type="region of interest" description="Disordered" evidence="1">
    <location>
        <begin position="1"/>
        <end position="125"/>
    </location>
</feature>
<gene>
    <name evidence="2" type="ORF">P5673_031985</name>
</gene>
<evidence type="ECO:0000313" key="2">
    <source>
        <dbReference type="EMBL" id="KAK2547962.1"/>
    </source>
</evidence>
<dbReference type="AlphaFoldDB" id="A0AAD9PS12"/>
<dbReference type="Proteomes" id="UP001249851">
    <property type="component" value="Unassembled WGS sequence"/>
</dbReference>
<comment type="caution">
    <text evidence="2">The sequence shown here is derived from an EMBL/GenBank/DDBJ whole genome shotgun (WGS) entry which is preliminary data.</text>
</comment>
<name>A0AAD9PS12_ACRCE</name>
<evidence type="ECO:0000313" key="3">
    <source>
        <dbReference type="Proteomes" id="UP001249851"/>
    </source>
</evidence>
<feature type="compositionally biased region" description="Polar residues" evidence="1">
    <location>
        <begin position="59"/>
        <end position="68"/>
    </location>
</feature>
<sequence length="154" mass="17191">MQKTDSSRPGIEQNPQTDKNNNNVDNAAATEGIRRKLKQMEVDKTTENDSLLDADTSMRKSASFTNIRELSDDHDCSGSIDLRRRGSDPRSQPKNPVQSSSQTSRRKPKKPWELQRSSTPIPGTLNVSSVLRKALGRFSPEVGHSSVKENEELE</sequence>
<feature type="compositionally biased region" description="Polar residues" evidence="1">
    <location>
        <begin position="89"/>
        <end position="103"/>
    </location>
</feature>
<accession>A0AAD9PS12</accession>
<reference evidence="2" key="1">
    <citation type="journal article" date="2023" name="G3 (Bethesda)">
        <title>Whole genome assembly and annotation of the endangered Caribbean coral Acropora cervicornis.</title>
        <authorList>
            <person name="Selwyn J.D."/>
            <person name="Vollmer S.V."/>
        </authorList>
    </citation>
    <scope>NUCLEOTIDE SEQUENCE</scope>
    <source>
        <strain evidence="2">K2</strain>
    </source>
</reference>
<organism evidence="2 3">
    <name type="scientific">Acropora cervicornis</name>
    <name type="common">Staghorn coral</name>
    <dbReference type="NCBI Taxonomy" id="6130"/>
    <lineage>
        <taxon>Eukaryota</taxon>
        <taxon>Metazoa</taxon>
        <taxon>Cnidaria</taxon>
        <taxon>Anthozoa</taxon>
        <taxon>Hexacorallia</taxon>
        <taxon>Scleractinia</taxon>
        <taxon>Astrocoeniina</taxon>
        <taxon>Acroporidae</taxon>
        <taxon>Acropora</taxon>
    </lineage>
</organism>
<protein>
    <submittedName>
        <fullName evidence="2">Uncharacterized protein</fullName>
    </submittedName>
</protein>
<reference evidence="2" key="2">
    <citation type="journal article" date="2023" name="Science">
        <title>Genomic signatures of disease resistance in endangered staghorn corals.</title>
        <authorList>
            <person name="Vollmer S.V."/>
            <person name="Selwyn J.D."/>
            <person name="Despard B.A."/>
            <person name="Roesel C.L."/>
        </authorList>
    </citation>
    <scope>NUCLEOTIDE SEQUENCE</scope>
    <source>
        <strain evidence="2">K2</strain>
    </source>
</reference>
<feature type="compositionally biased region" description="Basic and acidic residues" evidence="1">
    <location>
        <begin position="69"/>
        <end position="88"/>
    </location>
</feature>
<feature type="compositionally biased region" description="Polar residues" evidence="1">
    <location>
        <begin position="115"/>
        <end position="125"/>
    </location>
</feature>
<keyword evidence="3" id="KW-1185">Reference proteome</keyword>